<dbReference type="InterPro" id="IPR011990">
    <property type="entry name" value="TPR-like_helical_dom_sf"/>
</dbReference>
<evidence type="ECO:0000313" key="1">
    <source>
        <dbReference type="EMBL" id="MDM4014913.1"/>
    </source>
</evidence>
<dbReference type="EMBL" id="JASZZN010000003">
    <property type="protein sequence ID" value="MDM4014913.1"/>
    <property type="molecule type" value="Genomic_DNA"/>
</dbReference>
<name>A0ABT7PEK2_9BACT</name>
<proteinExistence type="predicted"/>
<comment type="caution">
    <text evidence="1">The sequence shown here is derived from an EMBL/GenBank/DDBJ whole genome shotgun (WGS) entry which is preliminary data.</text>
</comment>
<dbReference type="Proteomes" id="UP001239462">
    <property type="component" value="Unassembled WGS sequence"/>
</dbReference>
<evidence type="ECO:0000313" key="2">
    <source>
        <dbReference type="Proteomes" id="UP001239462"/>
    </source>
</evidence>
<accession>A0ABT7PEK2</accession>
<protein>
    <recommendedName>
        <fullName evidence="3">Tetratricopeptide repeat protein</fullName>
    </recommendedName>
</protein>
<reference evidence="1 2" key="1">
    <citation type="submission" date="2023-06" db="EMBL/GenBank/DDBJ databases">
        <title>Roseiconus lacunae JC819 isolated from Gulf of Mannar region, Tamil Nadu.</title>
        <authorList>
            <person name="Pk S."/>
            <person name="Ch S."/>
            <person name="Ch V.R."/>
        </authorList>
    </citation>
    <scope>NUCLEOTIDE SEQUENCE [LARGE SCALE GENOMIC DNA]</scope>
    <source>
        <strain evidence="1 2">JC819</strain>
    </source>
</reference>
<organism evidence="1 2">
    <name type="scientific">Roseiconus lacunae</name>
    <dbReference type="NCBI Taxonomy" id="2605694"/>
    <lineage>
        <taxon>Bacteria</taxon>
        <taxon>Pseudomonadati</taxon>
        <taxon>Planctomycetota</taxon>
        <taxon>Planctomycetia</taxon>
        <taxon>Pirellulales</taxon>
        <taxon>Pirellulaceae</taxon>
        <taxon>Roseiconus</taxon>
    </lineage>
</organism>
<dbReference type="Gene3D" id="1.25.40.10">
    <property type="entry name" value="Tetratricopeptide repeat domain"/>
    <property type="match status" value="1"/>
</dbReference>
<keyword evidence="2" id="KW-1185">Reference proteome</keyword>
<gene>
    <name evidence="1" type="ORF">QTN89_05685</name>
</gene>
<dbReference type="RefSeq" id="WP_289162512.1">
    <property type="nucleotide sequence ID" value="NZ_JASZZN010000003.1"/>
</dbReference>
<sequence length="796" mass="87861">MKPSFTLSSLRTWSLIGLLFLQADLPAIERETDRLNEDVVNSLVKAGRLDDAIWFCERVGKQSPVTSVSHARWIGKLAIVRSEKEAASLYEGRSSELAERLKQSLENATASIDEFLKANPDFKAAEFLTADKITASYRILRVAMIVASVSSQSETNTATLLRQVSQLQRACVTLEKLANDNWAIANDATRQEARGISADQWERLGRELSIRQVALAILQTELFPPGTPDYASAAANAVTAAVSALERLPDDAPIKVTARKLHVDALLRSGDIEGARRNFLQLKDLSDDQASPALLALDAKIKLAGNEVSQAKRLIESFYSRQSNVTSLEMDFVKLDMLLEEDSSGQSAGHWLRHIEERGGAFARRRAETIIVRRLKGLDSERPTDSTEQTKSASILAAQGEDWLRKGDFDKAAQLLRNAAEVANGAEAIQLAAKSAAAAIKDGDSRHAAETLRAIALDNSEGSGAFDLAAQAALLLSKPVSNVDDAVRVTELETLLQEISQTWPGADQTPAIASWLCNIYKQSGRDRDAAEFALQWFTLRKDATSSNLVESMWFELVKGLPNEQSKSALKSLSQATCEIAAENPQLVSTVLPLAALLFDNPEQLNVETTDNSDSTDPLVDAIWNLRTLGQGHLEFTDVTESRLQRARWRLERDLSTGSTFVRAIAKQLQRWPNATPWQRAKVEFWLSEDQASINSIAKIVMTTGVNSVAVEEAMRLLSQSENPFAKKTAAQLADRVATSLPLRSERWYEAKINAIKWIYESGDVQEAGKRASFLMLVHPPDDERVGEQVQRYREPQ</sequence>
<evidence type="ECO:0008006" key="3">
    <source>
        <dbReference type="Google" id="ProtNLM"/>
    </source>
</evidence>